<evidence type="ECO:0000256" key="1">
    <source>
        <dbReference type="SAM" id="Phobius"/>
    </source>
</evidence>
<keyword evidence="1" id="KW-1133">Transmembrane helix</keyword>
<dbReference type="Pfam" id="PF14325">
    <property type="entry name" value="DUF4383"/>
    <property type="match status" value="1"/>
</dbReference>
<protein>
    <recommendedName>
        <fullName evidence="4">DUF4383 domain-containing protein</fullName>
    </recommendedName>
</protein>
<proteinExistence type="predicted"/>
<sequence length="147" mass="15427">MTSRTFAQIIGVLFLAVGVMGFIPLLVSTPHPNAVPGLSADDGYGLLFGLFPVNWIHNLVHLGVGIAGLSAASSVSKANGFARGLAWLYGILTVMGTIPLLSMTFGLVPLHGWDVWLHGGTAAFAAYFGYGKRAQAAEIAESYHRAA</sequence>
<organism evidence="2 3">
    <name type="scientific">Candidatus Nitrospira nitrificans</name>
    <dbReference type="NCBI Taxonomy" id="1742973"/>
    <lineage>
        <taxon>Bacteria</taxon>
        <taxon>Pseudomonadati</taxon>
        <taxon>Nitrospirota</taxon>
        <taxon>Nitrospiria</taxon>
        <taxon>Nitrospirales</taxon>
        <taxon>Nitrospiraceae</taxon>
        <taxon>Nitrospira</taxon>
    </lineage>
</organism>
<dbReference type="OrthoDB" id="572373at2"/>
<keyword evidence="1" id="KW-0812">Transmembrane</keyword>
<evidence type="ECO:0008006" key="4">
    <source>
        <dbReference type="Google" id="ProtNLM"/>
    </source>
</evidence>
<accession>A0A0S4LQ63</accession>
<dbReference type="STRING" id="1742973.COMA2_80129"/>
<feature type="transmembrane region" description="Helical" evidence="1">
    <location>
        <begin position="47"/>
        <end position="72"/>
    </location>
</feature>
<reference evidence="3" key="1">
    <citation type="submission" date="2015-10" db="EMBL/GenBank/DDBJ databases">
        <authorList>
            <person name="Luecker S."/>
            <person name="Luecker S."/>
        </authorList>
    </citation>
    <scope>NUCLEOTIDE SEQUENCE [LARGE SCALE GENOMIC DNA]</scope>
</reference>
<evidence type="ECO:0000313" key="2">
    <source>
        <dbReference type="EMBL" id="CUS39687.1"/>
    </source>
</evidence>
<name>A0A0S4LQ63_9BACT</name>
<dbReference type="RefSeq" id="WP_090902002.1">
    <property type="nucleotide sequence ID" value="NZ_CZPZ01000035.1"/>
</dbReference>
<dbReference type="Proteomes" id="UP000198736">
    <property type="component" value="Unassembled WGS sequence"/>
</dbReference>
<keyword evidence="1" id="KW-0472">Membrane</keyword>
<feature type="transmembrane region" description="Helical" evidence="1">
    <location>
        <begin position="84"/>
        <end position="107"/>
    </location>
</feature>
<dbReference type="EMBL" id="CZPZ01000035">
    <property type="protein sequence ID" value="CUS39687.1"/>
    <property type="molecule type" value="Genomic_DNA"/>
</dbReference>
<feature type="transmembrane region" description="Helical" evidence="1">
    <location>
        <begin position="7"/>
        <end position="27"/>
    </location>
</feature>
<evidence type="ECO:0000313" key="3">
    <source>
        <dbReference type="Proteomes" id="UP000198736"/>
    </source>
</evidence>
<gene>
    <name evidence="2" type="ORF">COMA2_80129</name>
</gene>
<feature type="transmembrane region" description="Helical" evidence="1">
    <location>
        <begin position="113"/>
        <end position="130"/>
    </location>
</feature>
<dbReference type="AlphaFoldDB" id="A0A0S4LQ63"/>
<keyword evidence="3" id="KW-1185">Reference proteome</keyword>